<dbReference type="InterPro" id="IPR012902">
    <property type="entry name" value="N_methyl_site"/>
</dbReference>
<dbReference type="AlphaFoldDB" id="A0A4Z0GTM1"/>
<keyword evidence="3" id="KW-0472">Membrane</keyword>
<keyword evidence="3" id="KW-0812">Transmembrane</keyword>
<dbReference type="InterPro" id="IPR045584">
    <property type="entry name" value="Pilin-like"/>
</dbReference>
<dbReference type="NCBIfam" id="TIGR02532">
    <property type="entry name" value="IV_pilin_GFxxxE"/>
    <property type="match status" value="1"/>
</dbReference>
<keyword evidence="3" id="KW-1133">Transmembrane helix</keyword>
<evidence type="ECO:0000313" key="4">
    <source>
        <dbReference type="EMBL" id="TGA99616.1"/>
    </source>
</evidence>
<protein>
    <submittedName>
        <fullName evidence="4">Prepilin-type N-terminal cleavage/methylation domain-containing protein</fullName>
    </submittedName>
</protein>
<dbReference type="RefSeq" id="WP_135347638.1">
    <property type="nucleotide sequence ID" value="NZ_SRJD01000003.1"/>
</dbReference>
<dbReference type="InterPro" id="IPR016785">
    <property type="entry name" value="ComGD"/>
</dbReference>
<dbReference type="GO" id="GO:0009986">
    <property type="term" value="C:cell surface"/>
    <property type="evidence" value="ECO:0007669"/>
    <property type="project" value="UniProtKB-SubCell"/>
</dbReference>
<dbReference type="OrthoDB" id="1653576at2"/>
<name>A0A4Z0GTM1_9BACL</name>
<dbReference type="Proteomes" id="UP000298347">
    <property type="component" value="Unassembled WGS sequence"/>
</dbReference>
<dbReference type="SUPFAM" id="SSF54523">
    <property type="entry name" value="Pili subunits"/>
    <property type="match status" value="1"/>
</dbReference>
<evidence type="ECO:0000313" key="5">
    <source>
        <dbReference type="Proteomes" id="UP000298347"/>
    </source>
</evidence>
<gene>
    <name evidence="4" type="ORF">E4665_04675</name>
</gene>
<keyword evidence="5" id="KW-1185">Reference proteome</keyword>
<dbReference type="NCBIfam" id="NF040982">
    <property type="entry name" value="ComGD"/>
    <property type="match status" value="1"/>
</dbReference>
<evidence type="ECO:0000256" key="2">
    <source>
        <dbReference type="ARBA" id="ARBA00023287"/>
    </source>
</evidence>
<feature type="transmembrane region" description="Helical" evidence="3">
    <location>
        <begin position="20"/>
        <end position="42"/>
    </location>
</feature>
<dbReference type="GO" id="GO:0030420">
    <property type="term" value="P:establishment of competence for transformation"/>
    <property type="evidence" value="ECO:0007669"/>
    <property type="project" value="UniProtKB-KW"/>
</dbReference>
<organism evidence="4 5">
    <name type="scientific">Sporolactobacillus shoreae</name>
    <dbReference type="NCBI Taxonomy" id="1465501"/>
    <lineage>
        <taxon>Bacteria</taxon>
        <taxon>Bacillati</taxon>
        <taxon>Bacillota</taxon>
        <taxon>Bacilli</taxon>
        <taxon>Bacillales</taxon>
        <taxon>Sporolactobacillaceae</taxon>
        <taxon>Sporolactobacillus</taxon>
    </lineage>
</organism>
<comment type="subcellular location">
    <subcellularLocation>
        <location evidence="1">Cell surface</location>
    </subcellularLocation>
</comment>
<accession>A0A4Z0GTM1</accession>
<comment type="caution">
    <text evidence="4">The sequence shown here is derived from an EMBL/GenBank/DDBJ whole genome shotgun (WGS) entry which is preliminary data.</text>
</comment>
<evidence type="ECO:0000256" key="3">
    <source>
        <dbReference type="SAM" id="Phobius"/>
    </source>
</evidence>
<sequence>MIQQREKSAHLNPFHEGGFTLVELLIVVSIACIITPIYFLPLSHTSDEQKMRLFAEEIRDTISEAQMDAVLTSLPVRIVFNSQNDYYQIIKPNRVVTRKMDPRIVMYSNVNTQTIRISPVGKFLQPGTYTFFMGSIKYQLILQLGQGRFRIERAAW</sequence>
<proteinExistence type="predicted"/>
<evidence type="ECO:0000256" key="1">
    <source>
        <dbReference type="ARBA" id="ARBA00004241"/>
    </source>
</evidence>
<keyword evidence="2" id="KW-0178">Competence</keyword>
<dbReference type="Pfam" id="PF07963">
    <property type="entry name" value="N_methyl"/>
    <property type="match status" value="1"/>
</dbReference>
<dbReference type="EMBL" id="SRJD01000003">
    <property type="protein sequence ID" value="TGA99616.1"/>
    <property type="molecule type" value="Genomic_DNA"/>
</dbReference>
<dbReference type="PIRSF" id="PIRSF021292">
    <property type="entry name" value="Competence_ComGD"/>
    <property type="match status" value="1"/>
</dbReference>
<reference evidence="4 5" key="1">
    <citation type="journal article" date="2015" name="Int. J. Syst. Evol. Microbiol.">
        <title>Sporolactobacillus shoreae sp. nov. and Sporolactobacillus spathodeae sp. nov., two spore-forming lactic acid bacteria isolated from tree barks in Thailand.</title>
        <authorList>
            <person name="Thamacharoensuk T."/>
            <person name="Kitahara M."/>
            <person name="Ohkuma M."/>
            <person name="Thongchul N."/>
            <person name="Tanasupawat S."/>
        </authorList>
    </citation>
    <scope>NUCLEOTIDE SEQUENCE [LARGE SCALE GENOMIC DNA]</scope>
    <source>
        <strain evidence="4 5">BK92</strain>
    </source>
</reference>